<evidence type="ECO:0000256" key="9">
    <source>
        <dbReference type="PROSITE-ProRule" id="PRU10141"/>
    </source>
</evidence>
<keyword evidence="4 9" id="KW-0547">Nucleotide-binding</keyword>
<feature type="binding site" evidence="9">
    <location>
        <position position="69"/>
    </location>
    <ligand>
        <name>ATP</name>
        <dbReference type="ChEBI" id="CHEBI:30616"/>
    </ligand>
</feature>
<evidence type="ECO:0000313" key="12">
    <source>
        <dbReference type="Proteomes" id="UP000807769"/>
    </source>
</evidence>
<gene>
    <name evidence="11" type="ORF">BJ212DRAFT_1565640</name>
</gene>
<dbReference type="SUPFAM" id="SSF56112">
    <property type="entry name" value="Protein kinase-like (PK-like)"/>
    <property type="match status" value="1"/>
</dbReference>
<keyword evidence="5 11" id="KW-0418">Kinase</keyword>
<dbReference type="InterPro" id="IPR011009">
    <property type="entry name" value="Kinase-like_dom_sf"/>
</dbReference>
<keyword evidence="3" id="KW-0808">Transferase</keyword>
<comment type="caution">
    <text evidence="11">The sequence shown here is derived from an EMBL/GenBank/DDBJ whole genome shotgun (WGS) entry which is preliminary data.</text>
</comment>
<evidence type="ECO:0000259" key="10">
    <source>
        <dbReference type="PROSITE" id="PS50011"/>
    </source>
</evidence>
<dbReference type="GO" id="GO:0005634">
    <property type="term" value="C:nucleus"/>
    <property type="evidence" value="ECO:0007669"/>
    <property type="project" value="TreeGrafter"/>
</dbReference>
<dbReference type="GO" id="GO:0050684">
    <property type="term" value="P:regulation of mRNA processing"/>
    <property type="evidence" value="ECO:0007669"/>
    <property type="project" value="TreeGrafter"/>
</dbReference>
<dbReference type="Gene3D" id="1.10.510.10">
    <property type="entry name" value="Transferase(Phosphotransferase) domain 1"/>
    <property type="match status" value="1"/>
</dbReference>
<comment type="catalytic activity">
    <reaction evidence="7">
        <text>L-threonyl-[protein] + ATP = O-phospho-L-threonyl-[protein] + ADP + H(+)</text>
        <dbReference type="Rhea" id="RHEA:46608"/>
        <dbReference type="Rhea" id="RHEA-COMP:11060"/>
        <dbReference type="Rhea" id="RHEA-COMP:11605"/>
        <dbReference type="ChEBI" id="CHEBI:15378"/>
        <dbReference type="ChEBI" id="CHEBI:30013"/>
        <dbReference type="ChEBI" id="CHEBI:30616"/>
        <dbReference type="ChEBI" id="CHEBI:61977"/>
        <dbReference type="ChEBI" id="CHEBI:456216"/>
        <dbReference type="EC" id="2.7.11.1"/>
    </reaction>
</comment>
<dbReference type="EMBL" id="JABBWG010000002">
    <property type="protein sequence ID" value="KAG1825444.1"/>
    <property type="molecule type" value="Genomic_DNA"/>
</dbReference>
<name>A0A9P7EMG9_9AGAM</name>
<evidence type="ECO:0000256" key="6">
    <source>
        <dbReference type="ARBA" id="ARBA00022840"/>
    </source>
</evidence>
<keyword evidence="12" id="KW-1185">Reference proteome</keyword>
<accession>A0A9P7EMG9</accession>
<evidence type="ECO:0000313" key="11">
    <source>
        <dbReference type="EMBL" id="KAG1825444.1"/>
    </source>
</evidence>
<dbReference type="GO" id="GO:0004674">
    <property type="term" value="F:protein serine/threonine kinase activity"/>
    <property type="evidence" value="ECO:0007669"/>
    <property type="project" value="UniProtKB-KW"/>
</dbReference>
<dbReference type="PANTHER" id="PTHR47634">
    <property type="entry name" value="PROTEIN KINASE DOMAIN-CONTAINING PROTEIN-RELATED"/>
    <property type="match status" value="1"/>
</dbReference>
<comment type="catalytic activity">
    <reaction evidence="8">
        <text>L-seryl-[protein] + ATP = O-phospho-L-seryl-[protein] + ADP + H(+)</text>
        <dbReference type="Rhea" id="RHEA:17989"/>
        <dbReference type="Rhea" id="RHEA-COMP:9863"/>
        <dbReference type="Rhea" id="RHEA-COMP:11604"/>
        <dbReference type="ChEBI" id="CHEBI:15378"/>
        <dbReference type="ChEBI" id="CHEBI:29999"/>
        <dbReference type="ChEBI" id="CHEBI:30616"/>
        <dbReference type="ChEBI" id="CHEBI:83421"/>
        <dbReference type="ChEBI" id="CHEBI:456216"/>
        <dbReference type="EC" id="2.7.11.1"/>
    </reaction>
</comment>
<keyword evidence="6 9" id="KW-0067">ATP-binding</keyword>
<evidence type="ECO:0000256" key="1">
    <source>
        <dbReference type="ARBA" id="ARBA00012513"/>
    </source>
</evidence>
<protein>
    <recommendedName>
        <fullName evidence="1">non-specific serine/threonine protein kinase</fullName>
        <ecNumber evidence="1">2.7.11.1</ecNumber>
    </recommendedName>
</protein>
<dbReference type="EC" id="2.7.11.1" evidence="1"/>
<dbReference type="GO" id="GO:0000245">
    <property type="term" value="P:spliceosomal complex assembly"/>
    <property type="evidence" value="ECO:0007669"/>
    <property type="project" value="TreeGrafter"/>
</dbReference>
<dbReference type="InterPro" id="IPR017441">
    <property type="entry name" value="Protein_kinase_ATP_BS"/>
</dbReference>
<dbReference type="RefSeq" id="XP_041198697.1">
    <property type="nucleotide sequence ID" value="XM_041341957.1"/>
</dbReference>
<feature type="domain" description="Protein kinase" evidence="10">
    <location>
        <begin position="40"/>
        <end position="356"/>
    </location>
</feature>
<evidence type="ECO:0000256" key="7">
    <source>
        <dbReference type="ARBA" id="ARBA00047899"/>
    </source>
</evidence>
<reference evidence="11" key="1">
    <citation type="journal article" date="2020" name="New Phytol.">
        <title>Comparative genomics reveals dynamic genome evolution in host specialist ectomycorrhizal fungi.</title>
        <authorList>
            <person name="Lofgren L.A."/>
            <person name="Nguyen N.H."/>
            <person name="Vilgalys R."/>
            <person name="Ruytinx J."/>
            <person name="Liao H.L."/>
            <person name="Branco S."/>
            <person name="Kuo A."/>
            <person name="LaButti K."/>
            <person name="Lipzen A."/>
            <person name="Andreopoulos W."/>
            <person name="Pangilinan J."/>
            <person name="Riley R."/>
            <person name="Hundley H."/>
            <person name="Na H."/>
            <person name="Barry K."/>
            <person name="Grigoriev I.V."/>
            <person name="Stajich J.E."/>
            <person name="Kennedy P.G."/>
        </authorList>
    </citation>
    <scope>NUCLEOTIDE SEQUENCE</scope>
    <source>
        <strain evidence="11">MN1</strain>
    </source>
</reference>
<evidence type="ECO:0000256" key="4">
    <source>
        <dbReference type="ARBA" id="ARBA00022741"/>
    </source>
</evidence>
<evidence type="ECO:0000256" key="8">
    <source>
        <dbReference type="ARBA" id="ARBA00048679"/>
    </source>
</evidence>
<dbReference type="SMART" id="SM00220">
    <property type="entry name" value="S_TKc"/>
    <property type="match status" value="1"/>
</dbReference>
<proteinExistence type="predicted"/>
<evidence type="ECO:0000256" key="2">
    <source>
        <dbReference type="ARBA" id="ARBA00022527"/>
    </source>
</evidence>
<keyword evidence="2" id="KW-0723">Serine/threonine-protein kinase</keyword>
<dbReference type="GeneID" id="64635973"/>
<evidence type="ECO:0000256" key="3">
    <source>
        <dbReference type="ARBA" id="ARBA00022679"/>
    </source>
</evidence>
<dbReference type="Pfam" id="PF00069">
    <property type="entry name" value="Pkinase"/>
    <property type="match status" value="1"/>
</dbReference>
<evidence type="ECO:0000256" key="5">
    <source>
        <dbReference type="ARBA" id="ARBA00022777"/>
    </source>
</evidence>
<dbReference type="PROSITE" id="PS00107">
    <property type="entry name" value="PROTEIN_KINASE_ATP"/>
    <property type="match status" value="1"/>
</dbReference>
<dbReference type="AlphaFoldDB" id="A0A9P7EMG9"/>
<organism evidence="11 12">
    <name type="scientific">Suillus subaureus</name>
    <dbReference type="NCBI Taxonomy" id="48587"/>
    <lineage>
        <taxon>Eukaryota</taxon>
        <taxon>Fungi</taxon>
        <taxon>Dikarya</taxon>
        <taxon>Basidiomycota</taxon>
        <taxon>Agaricomycotina</taxon>
        <taxon>Agaricomycetes</taxon>
        <taxon>Agaricomycetidae</taxon>
        <taxon>Boletales</taxon>
        <taxon>Suillineae</taxon>
        <taxon>Suillaceae</taxon>
        <taxon>Suillus</taxon>
    </lineage>
</organism>
<dbReference type="PROSITE" id="PS50011">
    <property type="entry name" value="PROTEIN_KINASE_DOM"/>
    <property type="match status" value="1"/>
</dbReference>
<dbReference type="Gene3D" id="3.30.200.20">
    <property type="entry name" value="Phosphorylase Kinase, domain 1"/>
    <property type="match status" value="1"/>
</dbReference>
<dbReference type="PANTHER" id="PTHR47634:SF9">
    <property type="entry name" value="PROTEIN KINASE DOMAIN-CONTAINING PROTEIN-RELATED"/>
    <property type="match status" value="1"/>
</dbReference>
<dbReference type="GO" id="GO:0005524">
    <property type="term" value="F:ATP binding"/>
    <property type="evidence" value="ECO:0007669"/>
    <property type="project" value="UniProtKB-UniRule"/>
</dbReference>
<dbReference type="Proteomes" id="UP000807769">
    <property type="component" value="Unassembled WGS sequence"/>
</dbReference>
<dbReference type="InterPro" id="IPR051334">
    <property type="entry name" value="SRPK"/>
</dbReference>
<dbReference type="InterPro" id="IPR000719">
    <property type="entry name" value="Prot_kinase_dom"/>
</dbReference>
<dbReference type="OrthoDB" id="5979581at2759"/>
<sequence length="362" mass="40209">MKFRVGSQTFTEEPLGLPAQDGFGWPQLEFNEAIGPNNRYIICRKLGWGTTSSVWLAHDTVNNSYVAIKILIGRLTNLFQQNHLPEWMILKQVSSLPNPHCLQLLSDFVIPGKGSAGEHLCFVTQVLGGDVSKLDETCGPIFPLPLAKHILLHILHGIAHAHSCGIVHTDLHLSNIFFNACMSTADLDKLLKSNPSSAVSQPLPVPTLEEAMQRTFILADFGTQPIANHITDEITVPDLCSPEVDIWTFGCLLEPLPELNLDPTTSQLCQMMIYTEEDFSPEQLNAGQRSAQFFKADCNLIAEVPIPVFPIERAIRCYHVIGKEEVVPMATLMWRCLHLDPANRASAAELLSDPWFKDVDPI</sequence>
<dbReference type="GO" id="GO:0005737">
    <property type="term" value="C:cytoplasm"/>
    <property type="evidence" value="ECO:0007669"/>
    <property type="project" value="TreeGrafter"/>
</dbReference>